<evidence type="ECO:0000256" key="11">
    <source>
        <dbReference type="RuleBase" id="RU368121"/>
    </source>
</evidence>
<evidence type="ECO:0000259" key="12">
    <source>
        <dbReference type="Pfam" id="PF02709"/>
    </source>
</evidence>
<dbReference type="PANTHER" id="PTHR19300">
    <property type="entry name" value="BETA-1,4-GALACTOSYLTRANSFERASE"/>
    <property type="match status" value="1"/>
</dbReference>
<keyword evidence="7 11" id="KW-0735">Signal-anchor</keyword>
<reference evidence="15" key="1">
    <citation type="submission" date="2025-08" db="UniProtKB">
        <authorList>
            <consortium name="RefSeq"/>
        </authorList>
    </citation>
    <scope>IDENTIFICATION</scope>
    <source>
        <tissue evidence="15">Gonads</tissue>
    </source>
</reference>
<dbReference type="Gene3D" id="3.90.550.10">
    <property type="entry name" value="Spore Coat Polysaccharide Biosynthesis Protein SpsA, Chain A"/>
    <property type="match status" value="1"/>
</dbReference>
<dbReference type="Proteomes" id="UP000085678">
    <property type="component" value="Unplaced"/>
</dbReference>
<protein>
    <recommendedName>
        <fullName evidence="11">Beta-1,4-galactosyltransferase</fullName>
        <ecNumber evidence="11">2.4.1.-</ecNumber>
    </recommendedName>
</protein>
<keyword evidence="9" id="KW-0472">Membrane</keyword>
<dbReference type="InterPro" id="IPR029044">
    <property type="entry name" value="Nucleotide-diphossugar_trans"/>
</dbReference>
<keyword evidence="8" id="KW-1133">Transmembrane helix</keyword>
<comment type="subcellular location">
    <subcellularLocation>
        <location evidence="1">Membrane</location>
        <topology evidence="1">Single-pass type II membrane protein</topology>
    </subcellularLocation>
</comment>
<evidence type="ECO:0000256" key="5">
    <source>
        <dbReference type="ARBA" id="ARBA00022679"/>
    </source>
</evidence>
<dbReference type="PANTHER" id="PTHR19300:SF57">
    <property type="entry name" value="BETA-1,4-N-ACETYLGALACTOSAMINYLTRANSFERASE"/>
    <property type="match status" value="1"/>
</dbReference>
<name>A0A1S3H8P5_LINAN</name>
<accession>A0A1S3H8P5</accession>
<evidence type="ECO:0000259" key="13">
    <source>
        <dbReference type="Pfam" id="PF13733"/>
    </source>
</evidence>
<dbReference type="GeneID" id="106153118"/>
<keyword evidence="10 11" id="KW-0325">Glycoprotein</keyword>
<feature type="domain" description="Galactosyltransferase C-terminal" evidence="12">
    <location>
        <begin position="163"/>
        <end position="226"/>
    </location>
</feature>
<dbReference type="UniPathway" id="UPA00378"/>
<evidence type="ECO:0000256" key="7">
    <source>
        <dbReference type="ARBA" id="ARBA00022968"/>
    </source>
</evidence>
<dbReference type="InterPro" id="IPR003859">
    <property type="entry name" value="Galactosyl_T"/>
</dbReference>
<keyword evidence="6" id="KW-0812">Transmembrane</keyword>
<dbReference type="GO" id="GO:0006688">
    <property type="term" value="P:glycosphingolipid biosynthetic process"/>
    <property type="evidence" value="ECO:0007669"/>
    <property type="project" value="TreeGrafter"/>
</dbReference>
<dbReference type="InterPro" id="IPR027791">
    <property type="entry name" value="Galactosyl_T_C"/>
</dbReference>
<evidence type="ECO:0000256" key="3">
    <source>
        <dbReference type="ARBA" id="ARBA00005735"/>
    </source>
</evidence>
<evidence type="ECO:0000256" key="8">
    <source>
        <dbReference type="ARBA" id="ARBA00022989"/>
    </source>
</evidence>
<evidence type="ECO:0000256" key="10">
    <source>
        <dbReference type="ARBA" id="ARBA00023180"/>
    </source>
</evidence>
<comment type="pathway">
    <text evidence="2 11">Protein modification; protein glycosylation.</text>
</comment>
<dbReference type="EC" id="2.4.1.-" evidence="11"/>
<dbReference type="AlphaFoldDB" id="A0A1S3H8P5"/>
<dbReference type="GO" id="GO:0033842">
    <property type="term" value="F:N-acetyl-beta-glucosaminyl-derivative 4-beta-N-acetylgalactosaminyltransferase activity"/>
    <property type="evidence" value="ECO:0007669"/>
    <property type="project" value="TreeGrafter"/>
</dbReference>
<comment type="function">
    <text evidence="11">Catalyses the transfer of galactose onto proteins or lipids.</text>
</comment>
<dbReference type="Pfam" id="PF02709">
    <property type="entry name" value="Glyco_transf_7C"/>
    <property type="match status" value="1"/>
</dbReference>
<evidence type="ECO:0000313" key="14">
    <source>
        <dbReference type="Proteomes" id="UP000085678"/>
    </source>
</evidence>
<dbReference type="GO" id="GO:0005975">
    <property type="term" value="P:carbohydrate metabolic process"/>
    <property type="evidence" value="ECO:0007669"/>
    <property type="project" value="InterPro"/>
</dbReference>
<evidence type="ECO:0000313" key="15">
    <source>
        <dbReference type="RefSeq" id="XP_013382383.1"/>
    </source>
</evidence>
<dbReference type="OrthoDB" id="10016069at2759"/>
<evidence type="ECO:0000256" key="4">
    <source>
        <dbReference type="ARBA" id="ARBA00022676"/>
    </source>
</evidence>
<evidence type="ECO:0000256" key="9">
    <source>
        <dbReference type="ARBA" id="ARBA00023136"/>
    </source>
</evidence>
<dbReference type="SUPFAM" id="SSF53448">
    <property type="entry name" value="Nucleotide-diphospho-sugar transferases"/>
    <property type="match status" value="1"/>
</dbReference>
<dbReference type="STRING" id="7574.A0A1S3H8P5"/>
<comment type="similarity">
    <text evidence="3 11">Belongs to the glycosyltransferase 7 family.</text>
</comment>
<evidence type="ECO:0000256" key="1">
    <source>
        <dbReference type="ARBA" id="ARBA00004606"/>
    </source>
</evidence>
<keyword evidence="14" id="KW-1185">Reference proteome</keyword>
<dbReference type="GO" id="GO:0005794">
    <property type="term" value="C:Golgi apparatus"/>
    <property type="evidence" value="ECO:0007669"/>
    <property type="project" value="TreeGrafter"/>
</dbReference>
<gene>
    <name evidence="15" type="primary">LOC106153118</name>
</gene>
<organism evidence="14 15">
    <name type="scientific">Lingula anatina</name>
    <name type="common">Brachiopod</name>
    <name type="synonym">Lingula unguis</name>
    <dbReference type="NCBI Taxonomy" id="7574"/>
    <lineage>
        <taxon>Eukaryota</taxon>
        <taxon>Metazoa</taxon>
        <taxon>Spiralia</taxon>
        <taxon>Lophotrochozoa</taxon>
        <taxon>Brachiopoda</taxon>
        <taxon>Linguliformea</taxon>
        <taxon>Lingulata</taxon>
        <taxon>Lingulida</taxon>
        <taxon>Linguloidea</taxon>
        <taxon>Lingulidae</taxon>
        <taxon>Lingula</taxon>
    </lineage>
</organism>
<sequence>MAVETRVSVVMHNIMSNDLKAELFKDVTPGGSWFPKTCDALSHVAVIIPFRDRQTHLEILLQNLHPFLQHQKIHYTIFVIEQVPPVTFNRALLMNVGFVESQHTYNFSCYIFHDVDLIPENNQLLYTCPQANPAPVPLSRPSQTPNKVVKIHFGAQSGRANETPYRGYIGGVVAVSRETFTSVNGFSNVYFGWGGEDDDFRKRLTDKGIKIQYLPPEIGRYKAIAHGKDKTNPKNIMREFFLYHTKWLQPVDGLTSLRYSKVSLEKRPTYTLIRVNVSEEDVIEGYGERRKEGGGAEVMKLNAES</sequence>
<keyword evidence="4 11" id="KW-0328">Glycosyltransferase</keyword>
<dbReference type="RefSeq" id="XP_013382383.1">
    <property type="nucleotide sequence ID" value="XM_013526929.1"/>
</dbReference>
<dbReference type="Pfam" id="PF13733">
    <property type="entry name" value="Glyco_transf_7N"/>
    <property type="match status" value="1"/>
</dbReference>
<dbReference type="InterPro" id="IPR027995">
    <property type="entry name" value="Galactosyl_T_N"/>
</dbReference>
<feature type="domain" description="Galactosyltransferase N-terminal" evidence="13">
    <location>
        <begin position="7"/>
        <end position="129"/>
    </location>
</feature>
<dbReference type="KEGG" id="lak:106153118"/>
<dbReference type="InParanoid" id="A0A1S3H8P5"/>
<keyword evidence="5 11" id="KW-0808">Transferase</keyword>
<dbReference type="PRINTS" id="PR02050">
    <property type="entry name" value="B14GALTRFASE"/>
</dbReference>
<dbReference type="GO" id="GO:0008378">
    <property type="term" value="F:galactosyltransferase activity"/>
    <property type="evidence" value="ECO:0007669"/>
    <property type="project" value="TreeGrafter"/>
</dbReference>
<proteinExistence type="inferred from homology"/>
<dbReference type="GO" id="GO:0016020">
    <property type="term" value="C:membrane"/>
    <property type="evidence" value="ECO:0007669"/>
    <property type="project" value="UniProtKB-SubCell"/>
</dbReference>
<evidence type="ECO:0000256" key="2">
    <source>
        <dbReference type="ARBA" id="ARBA00004922"/>
    </source>
</evidence>
<evidence type="ECO:0000256" key="6">
    <source>
        <dbReference type="ARBA" id="ARBA00022692"/>
    </source>
</evidence>